<reference evidence="2" key="1">
    <citation type="journal article" date="2022" name="Int. J. Mol. Sci.">
        <title>Draft Genome of Tanacetum Coccineum: Genomic Comparison of Closely Related Tanacetum-Family Plants.</title>
        <authorList>
            <person name="Yamashiro T."/>
            <person name="Shiraishi A."/>
            <person name="Nakayama K."/>
            <person name="Satake H."/>
        </authorList>
    </citation>
    <scope>NUCLEOTIDE SEQUENCE</scope>
</reference>
<protein>
    <submittedName>
        <fullName evidence="2">Uncharacterized protein</fullName>
    </submittedName>
</protein>
<comment type="caution">
    <text evidence="2">The sequence shown here is derived from an EMBL/GenBank/DDBJ whole genome shotgun (WGS) entry which is preliminary data.</text>
</comment>
<reference evidence="2" key="2">
    <citation type="submission" date="2022-01" db="EMBL/GenBank/DDBJ databases">
        <authorList>
            <person name="Yamashiro T."/>
            <person name="Shiraishi A."/>
            <person name="Satake H."/>
            <person name="Nakayama K."/>
        </authorList>
    </citation>
    <scope>NUCLEOTIDE SEQUENCE</scope>
</reference>
<evidence type="ECO:0000256" key="1">
    <source>
        <dbReference type="SAM" id="MobiDB-lite"/>
    </source>
</evidence>
<name>A0ABQ5JDW0_9ASTR</name>
<accession>A0ABQ5JDW0</accession>
<feature type="compositionally biased region" description="Low complexity" evidence="1">
    <location>
        <begin position="237"/>
        <end position="255"/>
    </location>
</feature>
<evidence type="ECO:0000313" key="3">
    <source>
        <dbReference type="Proteomes" id="UP001151760"/>
    </source>
</evidence>
<dbReference type="EMBL" id="BQNB010021857">
    <property type="protein sequence ID" value="GJU10747.1"/>
    <property type="molecule type" value="Genomic_DNA"/>
</dbReference>
<evidence type="ECO:0000313" key="2">
    <source>
        <dbReference type="EMBL" id="GJU10747.1"/>
    </source>
</evidence>
<proteinExistence type="predicted"/>
<organism evidence="2 3">
    <name type="scientific">Tanacetum coccineum</name>
    <dbReference type="NCBI Taxonomy" id="301880"/>
    <lineage>
        <taxon>Eukaryota</taxon>
        <taxon>Viridiplantae</taxon>
        <taxon>Streptophyta</taxon>
        <taxon>Embryophyta</taxon>
        <taxon>Tracheophyta</taxon>
        <taxon>Spermatophyta</taxon>
        <taxon>Magnoliopsida</taxon>
        <taxon>eudicotyledons</taxon>
        <taxon>Gunneridae</taxon>
        <taxon>Pentapetalae</taxon>
        <taxon>asterids</taxon>
        <taxon>campanulids</taxon>
        <taxon>Asterales</taxon>
        <taxon>Asteraceae</taxon>
        <taxon>Asteroideae</taxon>
        <taxon>Anthemideae</taxon>
        <taxon>Anthemidinae</taxon>
        <taxon>Tanacetum</taxon>
    </lineage>
</organism>
<dbReference type="Proteomes" id="UP001151760">
    <property type="component" value="Unassembled WGS sequence"/>
</dbReference>
<sequence>MRSFTPDTLKQLADEVDEYGWYYSSNPVSYIRLQRDDTLVAPADRLKIGKCNLRLGSDITSKEATLQVVYDVLKLTPFYKAFQVTADAPEIYMQEFWASAYVHNRSDFIISMRDDSDMTLKERRFAVAKVQVKMAKKTTPPNQYAEALSSIPSTVDQYLAHNQAEASGRCSELKSDIQRQLYTDLVEAYAADKILLDTYGDTVTIKRPRDGADDDEHPPLEQTGGGPKRRRVRKGTRLSTSAPSATTTKTAGTTTDVFERSADQEFETGIQDEQEEEEVQHVPDWFQQPTRLPSPDHAWEISCSPAVKNSPTWLSKTWHTQDLGVVQITEYQMDRRLVPKLNVSQTIVKYDSKFALWGGLAWGQGKPTTVLCICSFKEYSSESIPNDVFLSSSGSVEDIQLGVESYQRNINSPSPIRTDHNLRKRSRCFSHTTIQEDSSTRIKQEENRLCEIDELHNYKAVRLRFSDPMIQPEPEGSTQGYPLVRVEVLRLCNMVVEVPVFQLAHKCQSVKVKNFKKDATLKLFKNGMSMLVQKSQVHKMAKLQVGIEIMLG</sequence>
<keyword evidence="3" id="KW-1185">Reference proteome</keyword>
<feature type="compositionally biased region" description="Basic residues" evidence="1">
    <location>
        <begin position="227"/>
        <end position="236"/>
    </location>
</feature>
<gene>
    <name evidence="2" type="ORF">Tco_1133143</name>
</gene>
<feature type="region of interest" description="Disordered" evidence="1">
    <location>
        <begin position="207"/>
        <end position="257"/>
    </location>
</feature>